<dbReference type="EMBL" id="QJKJ01010994">
    <property type="protein sequence ID" value="RDX72240.1"/>
    <property type="molecule type" value="Genomic_DNA"/>
</dbReference>
<evidence type="ECO:0000313" key="5">
    <source>
        <dbReference type="Proteomes" id="UP000257109"/>
    </source>
</evidence>
<sequence length="218" mass="24141">MASSDSCCGRCCTFLITIGLAALFLWLSLRVDEPKFYMEYIYVPALNKSLNNSPPNNTLFFTLKLVNGNKDKGIKYDDVQLAFRVFVGVNATRPLGNATVGRFYQGHQKKAHKHGSLTAAGNLTTAVDGRVVYRVDFATAAKYRILFWYTKRHTLWGGENVEIKESGLNVKGKGKGKPVRLVGHSPPVMPSGAPDLRGRYRALLPFCVAMLLGLLHFT</sequence>
<keyword evidence="3" id="KW-0812">Transmembrane</keyword>
<dbReference type="InterPro" id="IPR044839">
    <property type="entry name" value="NDR1-like"/>
</dbReference>
<dbReference type="AlphaFoldDB" id="A0A371F1S2"/>
<evidence type="ECO:0000256" key="1">
    <source>
        <dbReference type="ARBA" id="ARBA00004370"/>
    </source>
</evidence>
<accession>A0A371F1S2</accession>
<dbReference type="Proteomes" id="UP000257109">
    <property type="component" value="Unassembled WGS sequence"/>
</dbReference>
<dbReference type="GO" id="GO:0098542">
    <property type="term" value="P:defense response to other organism"/>
    <property type="evidence" value="ECO:0007669"/>
    <property type="project" value="InterPro"/>
</dbReference>
<evidence type="ECO:0000256" key="3">
    <source>
        <dbReference type="SAM" id="Phobius"/>
    </source>
</evidence>
<evidence type="ECO:0000256" key="2">
    <source>
        <dbReference type="ARBA" id="ARBA00023136"/>
    </source>
</evidence>
<dbReference type="PANTHER" id="PTHR31415:SF146">
    <property type="entry name" value="NDR1-LIKE PROTEIN"/>
    <property type="match status" value="1"/>
</dbReference>
<evidence type="ECO:0000313" key="4">
    <source>
        <dbReference type="EMBL" id="RDX72240.1"/>
    </source>
</evidence>
<dbReference type="OrthoDB" id="1914670at2759"/>
<keyword evidence="3" id="KW-1133">Transmembrane helix</keyword>
<protein>
    <submittedName>
        <fullName evidence="4">Protein NDR1</fullName>
    </submittedName>
</protein>
<feature type="non-terminal residue" evidence="4">
    <location>
        <position position="1"/>
    </location>
</feature>
<dbReference type="GO" id="GO:0005886">
    <property type="term" value="C:plasma membrane"/>
    <property type="evidence" value="ECO:0007669"/>
    <property type="project" value="TreeGrafter"/>
</dbReference>
<organism evidence="4 5">
    <name type="scientific">Mucuna pruriens</name>
    <name type="common">Velvet bean</name>
    <name type="synonym">Dolichos pruriens</name>
    <dbReference type="NCBI Taxonomy" id="157652"/>
    <lineage>
        <taxon>Eukaryota</taxon>
        <taxon>Viridiplantae</taxon>
        <taxon>Streptophyta</taxon>
        <taxon>Embryophyta</taxon>
        <taxon>Tracheophyta</taxon>
        <taxon>Spermatophyta</taxon>
        <taxon>Magnoliopsida</taxon>
        <taxon>eudicotyledons</taxon>
        <taxon>Gunneridae</taxon>
        <taxon>Pentapetalae</taxon>
        <taxon>rosids</taxon>
        <taxon>fabids</taxon>
        <taxon>Fabales</taxon>
        <taxon>Fabaceae</taxon>
        <taxon>Papilionoideae</taxon>
        <taxon>50 kb inversion clade</taxon>
        <taxon>NPAAA clade</taxon>
        <taxon>indigoferoid/millettioid clade</taxon>
        <taxon>Phaseoleae</taxon>
        <taxon>Mucuna</taxon>
    </lineage>
</organism>
<name>A0A371F1S2_MUCPR</name>
<dbReference type="PANTHER" id="PTHR31415">
    <property type="entry name" value="OS05G0367900 PROTEIN"/>
    <property type="match status" value="1"/>
</dbReference>
<comment type="subcellular location">
    <subcellularLocation>
        <location evidence="1">Membrane</location>
    </subcellularLocation>
</comment>
<proteinExistence type="predicted"/>
<keyword evidence="2 3" id="KW-0472">Membrane</keyword>
<feature type="transmembrane region" description="Helical" evidence="3">
    <location>
        <begin position="12"/>
        <end position="29"/>
    </location>
</feature>
<reference evidence="4" key="1">
    <citation type="submission" date="2018-05" db="EMBL/GenBank/DDBJ databases">
        <title>Draft genome of Mucuna pruriens seed.</title>
        <authorList>
            <person name="Nnadi N.E."/>
            <person name="Vos R."/>
            <person name="Hasami M.H."/>
            <person name="Devisetty U.K."/>
            <person name="Aguiy J.C."/>
        </authorList>
    </citation>
    <scope>NUCLEOTIDE SEQUENCE [LARGE SCALE GENOMIC DNA]</scope>
    <source>
        <strain evidence="4">JCA_2017</strain>
    </source>
</reference>
<keyword evidence="5" id="KW-1185">Reference proteome</keyword>
<dbReference type="STRING" id="157652.A0A371F1S2"/>
<comment type="caution">
    <text evidence="4">The sequence shown here is derived from an EMBL/GenBank/DDBJ whole genome shotgun (WGS) entry which is preliminary data.</text>
</comment>
<dbReference type="GO" id="GO:0009506">
    <property type="term" value="C:plasmodesma"/>
    <property type="evidence" value="ECO:0007669"/>
    <property type="project" value="TreeGrafter"/>
</dbReference>
<gene>
    <name evidence="4" type="primary">NDR1</name>
    <name evidence="4" type="ORF">CR513_48300</name>
</gene>